<evidence type="ECO:0000313" key="9">
    <source>
        <dbReference type="Proteomes" id="UP001597469"/>
    </source>
</evidence>
<dbReference type="PANTHER" id="PTHR33452">
    <property type="entry name" value="OXIDOREDUCTASE CATD-RELATED"/>
    <property type="match status" value="1"/>
</dbReference>
<evidence type="ECO:0000256" key="3">
    <source>
        <dbReference type="ARBA" id="ARBA00022475"/>
    </source>
</evidence>
<keyword evidence="5 7" id="KW-1133">Transmembrane helix</keyword>
<dbReference type="PANTHER" id="PTHR33452:SF1">
    <property type="entry name" value="INNER MEMBRANE PROTEIN YPHA-RELATED"/>
    <property type="match status" value="1"/>
</dbReference>
<proteinExistence type="inferred from homology"/>
<evidence type="ECO:0000256" key="1">
    <source>
        <dbReference type="ARBA" id="ARBA00004651"/>
    </source>
</evidence>
<feature type="transmembrane region" description="Helical" evidence="7">
    <location>
        <begin position="64"/>
        <end position="88"/>
    </location>
</feature>
<evidence type="ECO:0000313" key="8">
    <source>
        <dbReference type="EMBL" id="MFD2571398.1"/>
    </source>
</evidence>
<dbReference type="Proteomes" id="UP001597469">
    <property type="component" value="Unassembled WGS sequence"/>
</dbReference>
<dbReference type="InterPro" id="IPR032808">
    <property type="entry name" value="DoxX"/>
</dbReference>
<evidence type="ECO:0000256" key="4">
    <source>
        <dbReference type="ARBA" id="ARBA00022692"/>
    </source>
</evidence>
<accession>A0ABW5M2Y2</accession>
<evidence type="ECO:0000256" key="5">
    <source>
        <dbReference type="ARBA" id="ARBA00022989"/>
    </source>
</evidence>
<evidence type="ECO:0000256" key="7">
    <source>
        <dbReference type="SAM" id="Phobius"/>
    </source>
</evidence>
<comment type="caution">
    <text evidence="8">The sequence shown here is derived from an EMBL/GenBank/DDBJ whole genome shotgun (WGS) entry which is preliminary data.</text>
</comment>
<feature type="transmembrane region" description="Helical" evidence="7">
    <location>
        <begin position="123"/>
        <end position="142"/>
    </location>
</feature>
<name>A0ABW5M2Y2_9BACT</name>
<dbReference type="EMBL" id="JBHULN010000006">
    <property type="protein sequence ID" value="MFD2571398.1"/>
    <property type="molecule type" value="Genomic_DNA"/>
</dbReference>
<evidence type="ECO:0000256" key="6">
    <source>
        <dbReference type="ARBA" id="ARBA00023136"/>
    </source>
</evidence>
<gene>
    <name evidence="8" type="ORF">ACFSUS_12185</name>
</gene>
<keyword evidence="6 7" id="KW-0472">Membrane</keyword>
<sequence length="152" mass="16300">MNPSTRSPDQSTGSAPPLGVMASPSAVHSWLLLLRISVNGFMLTHGIPKLIRILNGDMSFGDPLGIGSGPSLVLATFAEAGCAVLVLLGFYTRLATLPLMFTMLVAAFIAHGGDPFGKKELSLLYLLIYATLFFVGPGKYSIDGRRVNNWRF</sequence>
<feature type="transmembrane region" description="Helical" evidence="7">
    <location>
        <begin position="94"/>
        <end position="111"/>
    </location>
</feature>
<evidence type="ECO:0000256" key="2">
    <source>
        <dbReference type="ARBA" id="ARBA00006679"/>
    </source>
</evidence>
<keyword evidence="9" id="KW-1185">Reference proteome</keyword>
<protein>
    <submittedName>
        <fullName evidence="8">DoxX family protein</fullName>
    </submittedName>
</protein>
<comment type="similarity">
    <text evidence="2">Belongs to the DoxX family.</text>
</comment>
<keyword evidence="3" id="KW-1003">Cell membrane</keyword>
<comment type="subcellular location">
    <subcellularLocation>
        <location evidence="1">Cell membrane</location>
        <topology evidence="1">Multi-pass membrane protein</topology>
    </subcellularLocation>
</comment>
<organism evidence="8 9">
    <name type="scientific">Spirosoma soli</name>
    <dbReference type="NCBI Taxonomy" id="1770529"/>
    <lineage>
        <taxon>Bacteria</taxon>
        <taxon>Pseudomonadati</taxon>
        <taxon>Bacteroidota</taxon>
        <taxon>Cytophagia</taxon>
        <taxon>Cytophagales</taxon>
        <taxon>Cytophagaceae</taxon>
        <taxon>Spirosoma</taxon>
    </lineage>
</organism>
<dbReference type="Pfam" id="PF07681">
    <property type="entry name" value="DoxX"/>
    <property type="match status" value="1"/>
</dbReference>
<reference evidence="9" key="1">
    <citation type="journal article" date="2019" name="Int. J. Syst. Evol. Microbiol.">
        <title>The Global Catalogue of Microorganisms (GCM) 10K type strain sequencing project: providing services to taxonomists for standard genome sequencing and annotation.</title>
        <authorList>
            <consortium name="The Broad Institute Genomics Platform"/>
            <consortium name="The Broad Institute Genome Sequencing Center for Infectious Disease"/>
            <person name="Wu L."/>
            <person name="Ma J."/>
        </authorList>
    </citation>
    <scope>NUCLEOTIDE SEQUENCE [LARGE SCALE GENOMIC DNA]</scope>
    <source>
        <strain evidence="9">KCTC 42805</strain>
    </source>
</reference>
<keyword evidence="4 7" id="KW-0812">Transmembrane</keyword>
<dbReference type="InterPro" id="IPR051907">
    <property type="entry name" value="DoxX-like_oxidoreductase"/>
</dbReference>
<dbReference type="RefSeq" id="WP_381522906.1">
    <property type="nucleotide sequence ID" value="NZ_JBHULN010000006.1"/>
</dbReference>